<dbReference type="KEGG" id="melm:C7H73_03495"/>
<sequence>MARPRRRAAPVTSTVRGRGDGVGGIGATIRRVKQTNTAEAERPSLPSPLHALIARAIEGAGGWLGFDRFMQLALYAPGLGYYARESPKFGTMPHSGSDFVTAPELSPVFGQLLARQVGQALQATGTHEVWEFGAGSGALAAQLLGELGEQVRRYTIVDLSGSLRARQRERLAPWGERVVWADRLPAAIEGVVVGNEVLDAMPVQLLQRSAGVWHERGVALAEDGSFAWADRPTDLRPPLEVEGEHDYLTEIHSQAEGFVRTLAAHLARGAAFLIDYGFPEAEYYHPQRHMGTLVCHRAHQVDSDPLADVGDKDITAHVNFTGAALAAQDAGLQVLGYTTQGHFLINCGLLQKLELLPQAGRAQAAKLIMEHEMGELFKVLALGTADATWQPLGFAQGDRTHRL</sequence>
<dbReference type="InterPro" id="IPR003788">
    <property type="entry name" value="NDUFAF7"/>
</dbReference>
<dbReference type="InterPro" id="IPR029063">
    <property type="entry name" value="SAM-dependent_MTases_sf"/>
</dbReference>
<name>A0A2P1NIE4_9BURK</name>
<evidence type="ECO:0000256" key="2">
    <source>
        <dbReference type="ARBA" id="ARBA00022679"/>
    </source>
</evidence>
<dbReference type="Pfam" id="PF02636">
    <property type="entry name" value="Methyltransf_28"/>
    <property type="match status" value="1"/>
</dbReference>
<accession>A0A2P1NIE4</accession>
<keyword evidence="1" id="KW-0489">Methyltransferase</keyword>
<protein>
    <recommendedName>
        <fullName evidence="6">SAM-dependent methyltransferase</fullName>
    </recommendedName>
</protein>
<evidence type="ECO:0000313" key="5">
    <source>
        <dbReference type="Proteomes" id="UP000241829"/>
    </source>
</evidence>
<organism evidence="4 5">
    <name type="scientific">Pulveribacter suum</name>
    <dbReference type="NCBI Taxonomy" id="2116657"/>
    <lineage>
        <taxon>Bacteria</taxon>
        <taxon>Pseudomonadati</taxon>
        <taxon>Pseudomonadota</taxon>
        <taxon>Betaproteobacteria</taxon>
        <taxon>Burkholderiales</taxon>
        <taxon>Comamonadaceae</taxon>
        <taxon>Pulveribacter</taxon>
    </lineage>
</organism>
<dbReference type="GO" id="GO:0032259">
    <property type="term" value="P:methylation"/>
    <property type="evidence" value="ECO:0007669"/>
    <property type="project" value="UniProtKB-KW"/>
</dbReference>
<dbReference type="PANTHER" id="PTHR12049:SF7">
    <property type="entry name" value="PROTEIN ARGININE METHYLTRANSFERASE NDUFAF7, MITOCHONDRIAL"/>
    <property type="match status" value="1"/>
</dbReference>
<dbReference type="EMBL" id="CP027792">
    <property type="protein sequence ID" value="AVP56825.1"/>
    <property type="molecule type" value="Genomic_DNA"/>
</dbReference>
<proteinExistence type="predicted"/>
<evidence type="ECO:0000256" key="3">
    <source>
        <dbReference type="SAM" id="MobiDB-lite"/>
    </source>
</evidence>
<dbReference type="OrthoDB" id="9794208at2"/>
<reference evidence="5" key="1">
    <citation type="submission" date="2018-03" db="EMBL/GenBank/DDBJ databases">
        <title>Genome sequencing of Melaminivora sp. strain SC2-7.</title>
        <authorList>
            <person name="Kim S.-J."/>
            <person name="Heo J."/>
            <person name="Ahn J.-H."/>
            <person name="Kwon S.-W."/>
        </authorList>
    </citation>
    <scope>NUCLEOTIDE SEQUENCE [LARGE SCALE GENOMIC DNA]</scope>
    <source>
        <strain evidence="5">SC2-7</strain>
    </source>
</reference>
<dbReference type="GO" id="GO:0035243">
    <property type="term" value="F:protein-arginine omega-N symmetric methyltransferase activity"/>
    <property type="evidence" value="ECO:0007669"/>
    <property type="project" value="TreeGrafter"/>
</dbReference>
<dbReference type="Proteomes" id="UP000241829">
    <property type="component" value="Chromosome"/>
</dbReference>
<dbReference type="AlphaFoldDB" id="A0A2P1NIE4"/>
<gene>
    <name evidence="4" type="ORF">C7H73_03495</name>
</gene>
<feature type="region of interest" description="Disordered" evidence="3">
    <location>
        <begin position="1"/>
        <end position="25"/>
    </location>
</feature>
<keyword evidence="5" id="KW-1185">Reference proteome</keyword>
<dbReference type="PANTHER" id="PTHR12049">
    <property type="entry name" value="PROTEIN ARGININE METHYLTRANSFERASE NDUFAF7, MITOCHONDRIAL"/>
    <property type="match status" value="1"/>
</dbReference>
<evidence type="ECO:0000256" key="1">
    <source>
        <dbReference type="ARBA" id="ARBA00022603"/>
    </source>
</evidence>
<keyword evidence="2" id="KW-0808">Transferase</keyword>
<dbReference type="SUPFAM" id="SSF53335">
    <property type="entry name" value="S-adenosyl-L-methionine-dependent methyltransferases"/>
    <property type="match status" value="1"/>
</dbReference>
<dbReference type="InterPro" id="IPR038375">
    <property type="entry name" value="NDUFAF7_sf"/>
</dbReference>
<evidence type="ECO:0008006" key="6">
    <source>
        <dbReference type="Google" id="ProtNLM"/>
    </source>
</evidence>
<evidence type="ECO:0000313" key="4">
    <source>
        <dbReference type="EMBL" id="AVP56825.1"/>
    </source>
</evidence>
<dbReference type="Gene3D" id="3.40.50.12710">
    <property type="match status" value="1"/>
</dbReference>